<dbReference type="EMBL" id="CP043026">
    <property type="protein sequence ID" value="QEH61666.1"/>
    <property type="molecule type" value="Genomic_DNA"/>
</dbReference>
<keyword evidence="1" id="KW-1133">Transmembrane helix</keyword>
<feature type="transmembrane region" description="Helical" evidence="1">
    <location>
        <begin position="214"/>
        <end position="236"/>
    </location>
</feature>
<keyword evidence="1" id="KW-0812">Transmembrane</keyword>
<gene>
    <name evidence="3" type="ORF">SCHIN_v1c04690</name>
</gene>
<keyword evidence="2" id="KW-0732">Signal</keyword>
<dbReference type="Proteomes" id="UP000323144">
    <property type="component" value="Chromosome"/>
</dbReference>
<feature type="chain" id="PRO_5022856732" description="Transmembrane protein" evidence="2">
    <location>
        <begin position="22"/>
        <end position="278"/>
    </location>
</feature>
<protein>
    <recommendedName>
        <fullName evidence="5">Transmembrane protein</fullName>
    </recommendedName>
</protein>
<proteinExistence type="predicted"/>
<evidence type="ECO:0000313" key="4">
    <source>
        <dbReference type="Proteomes" id="UP000323144"/>
    </source>
</evidence>
<evidence type="ECO:0008006" key="5">
    <source>
        <dbReference type="Google" id="ProtNLM"/>
    </source>
</evidence>
<dbReference type="AlphaFoldDB" id="A0A5B9Y4Q0"/>
<keyword evidence="4" id="KW-1185">Reference proteome</keyword>
<reference evidence="3 4" key="1">
    <citation type="submission" date="2019-08" db="EMBL/GenBank/DDBJ databases">
        <title>Complete genome sequence of Spiroplasma chinense CCH (DSM 19755).</title>
        <authorList>
            <person name="Shen H.-Y."/>
            <person name="Lin Y.-C."/>
            <person name="Chou L."/>
            <person name="Kuo C.-H."/>
        </authorList>
    </citation>
    <scope>NUCLEOTIDE SEQUENCE [LARGE SCALE GENOMIC DNA]</scope>
    <source>
        <strain evidence="3 4">CCH</strain>
    </source>
</reference>
<accession>A0A5B9Y4Q0</accession>
<feature type="signal peptide" evidence="2">
    <location>
        <begin position="1"/>
        <end position="21"/>
    </location>
</feature>
<organism evidence="3 4">
    <name type="scientific">Spiroplasma chinense</name>
    <dbReference type="NCBI Taxonomy" id="216932"/>
    <lineage>
        <taxon>Bacteria</taxon>
        <taxon>Bacillati</taxon>
        <taxon>Mycoplasmatota</taxon>
        <taxon>Mollicutes</taxon>
        <taxon>Entomoplasmatales</taxon>
        <taxon>Spiroplasmataceae</taxon>
        <taxon>Spiroplasma</taxon>
    </lineage>
</organism>
<evidence type="ECO:0000256" key="2">
    <source>
        <dbReference type="SAM" id="SignalP"/>
    </source>
</evidence>
<sequence length="278" mass="32405">MKKILSFFSVLAIGASSTSLALSSVKNRDIASVDTFTKEYERGISEELTDYFELNNLENEKVNDSKKNFDLNIYNYSSKMTKHKLIDNYEIVLNYFNYDSKLEEIYVDFEKMYSNNEDNNLIKLLKTEEFKYGVNEAFKNEIFIYQDGLVQYTPYLENVYYISSEDSLKNLASTNNFRSNGYKMTSYTKWYWFGTYKSTFNNALTLKVIELLKMGVSVAGLVSLLSFVMPLVGSVIKTIIRVIASYLKYLTIIFLDANKGRGVYFWHTFIVVWYVRSL</sequence>
<name>A0A5B9Y4Q0_9MOLU</name>
<dbReference type="KEGG" id="schi:SCHIN_v1c04690"/>
<evidence type="ECO:0000313" key="3">
    <source>
        <dbReference type="EMBL" id="QEH61666.1"/>
    </source>
</evidence>
<evidence type="ECO:0000256" key="1">
    <source>
        <dbReference type="SAM" id="Phobius"/>
    </source>
</evidence>
<keyword evidence="1" id="KW-0472">Membrane</keyword>
<dbReference type="RefSeq" id="WP_166508056.1">
    <property type="nucleotide sequence ID" value="NZ_CP043026.1"/>
</dbReference>